<dbReference type="EMBL" id="CAJVPY010000935">
    <property type="protein sequence ID" value="CAG8499567.1"/>
    <property type="molecule type" value="Genomic_DNA"/>
</dbReference>
<feature type="compositionally biased region" description="Low complexity" evidence="1">
    <location>
        <begin position="33"/>
        <end position="50"/>
    </location>
</feature>
<keyword evidence="3" id="KW-1185">Reference proteome</keyword>
<evidence type="ECO:0000313" key="3">
    <source>
        <dbReference type="Proteomes" id="UP000789405"/>
    </source>
</evidence>
<feature type="compositionally biased region" description="Basic and acidic residues" evidence="1">
    <location>
        <begin position="53"/>
        <end position="66"/>
    </location>
</feature>
<dbReference type="AlphaFoldDB" id="A0A9N8ZKX7"/>
<accession>A0A9N8ZKX7</accession>
<feature type="region of interest" description="Disordered" evidence="1">
    <location>
        <begin position="1"/>
        <end position="66"/>
    </location>
</feature>
<reference evidence="2" key="1">
    <citation type="submission" date="2021-06" db="EMBL/GenBank/DDBJ databases">
        <authorList>
            <person name="Kallberg Y."/>
            <person name="Tangrot J."/>
            <person name="Rosling A."/>
        </authorList>
    </citation>
    <scope>NUCLEOTIDE SEQUENCE</scope>
    <source>
        <strain evidence="2">MA453B</strain>
    </source>
</reference>
<protein>
    <submittedName>
        <fullName evidence="2">26444_t:CDS:1</fullName>
    </submittedName>
</protein>
<proteinExistence type="predicted"/>
<evidence type="ECO:0000313" key="2">
    <source>
        <dbReference type="EMBL" id="CAG8499567.1"/>
    </source>
</evidence>
<organism evidence="2 3">
    <name type="scientific">Dentiscutata erythropus</name>
    <dbReference type="NCBI Taxonomy" id="1348616"/>
    <lineage>
        <taxon>Eukaryota</taxon>
        <taxon>Fungi</taxon>
        <taxon>Fungi incertae sedis</taxon>
        <taxon>Mucoromycota</taxon>
        <taxon>Glomeromycotina</taxon>
        <taxon>Glomeromycetes</taxon>
        <taxon>Diversisporales</taxon>
        <taxon>Gigasporaceae</taxon>
        <taxon>Dentiscutata</taxon>
    </lineage>
</organism>
<evidence type="ECO:0000256" key="1">
    <source>
        <dbReference type="SAM" id="MobiDB-lite"/>
    </source>
</evidence>
<comment type="caution">
    <text evidence="2">The sequence shown here is derived from an EMBL/GenBank/DDBJ whole genome shotgun (WGS) entry which is preliminary data.</text>
</comment>
<sequence>MPFTVSLPKRLSHGPSLPLSSNPKGRRKRHSGSLDSPLILASSSDSSQESDAAEEKLSKAKNIETM</sequence>
<gene>
    <name evidence="2" type="ORF">DERYTH_LOCUS2829</name>
</gene>
<dbReference type="Proteomes" id="UP000789405">
    <property type="component" value="Unassembled WGS sequence"/>
</dbReference>
<name>A0A9N8ZKX7_9GLOM</name>